<dbReference type="RefSeq" id="WP_184044854.1">
    <property type="nucleotide sequence ID" value="NZ_JACIGK010000013.1"/>
</dbReference>
<accession>A0A7W6RDH3</accession>
<organism evidence="1 2">
    <name type="scientific">Roseospira visakhapatnamensis</name>
    <dbReference type="NCBI Taxonomy" id="390880"/>
    <lineage>
        <taxon>Bacteria</taxon>
        <taxon>Pseudomonadati</taxon>
        <taxon>Pseudomonadota</taxon>
        <taxon>Alphaproteobacteria</taxon>
        <taxon>Rhodospirillales</taxon>
        <taxon>Rhodospirillaceae</taxon>
        <taxon>Roseospira</taxon>
    </lineage>
</organism>
<proteinExistence type="predicted"/>
<evidence type="ECO:0000313" key="1">
    <source>
        <dbReference type="EMBL" id="MBB4266437.1"/>
    </source>
</evidence>
<sequence>MTGRAIRARLAALGALALAGLAMGRLGWAVAGPEPLRTQAEAHFRAAVTGGESGRLHAAADAWKDALAWSPADPFAWTGLAWAEALRGAPAPYVARLMARSAMLSPHVPALRRARHRWSARTPPPAAPGW</sequence>
<protein>
    <recommendedName>
        <fullName evidence="3">Tetratricopeptide repeat protein</fullName>
    </recommendedName>
</protein>
<evidence type="ECO:0000313" key="2">
    <source>
        <dbReference type="Proteomes" id="UP000554286"/>
    </source>
</evidence>
<gene>
    <name evidence="1" type="ORF">GGD89_002068</name>
</gene>
<comment type="caution">
    <text evidence="1">The sequence shown here is derived from an EMBL/GenBank/DDBJ whole genome shotgun (WGS) entry which is preliminary data.</text>
</comment>
<evidence type="ECO:0008006" key="3">
    <source>
        <dbReference type="Google" id="ProtNLM"/>
    </source>
</evidence>
<reference evidence="1 2" key="1">
    <citation type="submission" date="2020-08" db="EMBL/GenBank/DDBJ databases">
        <title>Genome sequencing of Purple Non-Sulfur Bacteria from various extreme environments.</title>
        <authorList>
            <person name="Mayer M."/>
        </authorList>
    </citation>
    <scope>NUCLEOTIDE SEQUENCE [LARGE SCALE GENOMIC DNA]</scope>
    <source>
        <strain evidence="1 2">JA131</strain>
    </source>
</reference>
<name>A0A7W6RDH3_9PROT</name>
<dbReference type="AlphaFoldDB" id="A0A7W6RDH3"/>
<dbReference type="Proteomes" id="UP000554286">
    <property type="component" value="Unassembled WGS sequence"/>
</dbReference>
<keyword evidence="2" id="KW-1185">Reference proteome</keyword>
<dbReference type="EMBL" id="JACIGK010000013">
    <property type="protein sequence ID" value="MBB4266437.1"/>
    <property type="molecule type" value="Genomic_DNA"/>
</dbReference>